<accession>A0ABW3RLY6</accession>
<keyword evidence="13" id="KW-1185">Reference proteome</keyword>
<sequence>MIDIKISNFHLDPELCLDIQADDSCGGTVSFVGTVRNETKGKKVLRLEFECYESMAVKEMKKIAEHCVNNLGVKHAVLHHRVGILSPGEAAVVIVVSSPHRDAAFKACEYAINTLKETVPIWKKEVFEDGEQWVSAHP</sequence>
<reference evidence="13" key="1">
    <citation type="journal article" date="2019" name="Int. J. Syst. Evol. Microbiol.">
        <title>The Global Catalogue of Microorganisms (GCM) 10K type strain sequencing project: providing services to taxonomists for standard genome sequencing and annotation.</title>
        <authorList>
            <consortium name="The Broad Institute Genomics Platform"/>
            <consortium name="The Broad Institute Genome Sequencing Center for Infectious Disease"/>
            <person name="Wu L."/>
            <person name="Ma J."/>
        </authorList>
    </citation>
    <scope>NUCLEOTIDE SEQUENCE [LARGE SCALE GENOMIC DNA]</scope>
    <source>
        <strain evidence="13">CCUG 52468</strain>
    </source>
</reference>
<dbReference type="RefSeq" id="WP_138090931.1">
    <property type="nucleotide sequence ID" value="NZ_JBHTKY010000013.1"/>
</dbReference>
<evidence type="ECO:0000256" key="5">
    <source>
        <dbReference type="ARBA" id="ARBA00023150"/>
    </source>
</evidence>
<evidence type="ECO:0000256" key="6">
    <source>
        <dbReference type="ARBA" id="ARBA00026066"/>
    </source>
</evidence>
<gene>
    <name evidence="12" type="ORF">ACFQ2C_10130</name>
</gene>
<protein>
    <recommendedName>
        <fullName evidence="4">Molybdopterin synthase catalytic subunit</fullName>
        <ecNumber evidence="3">2.8.1.12</ecNumber>
    </recommendedName>
    <alternativeName>
        <fullName evidence="9">MPT synthase subunit 2</fullName>
    </alternativeName>
    <alternativeName>
        <fullName evidence="7">Molybdenum cofactor biosynthesis protein E</fullName>
    </alternativeName>
    <alternativeName>
        <fullName evidence="8">Molybdopterin-converting factor large subunit</fullName>
    </alternativeName>
    <alternativeName>
        <fullName evidence="10">Molybdopterin-converting factor subunit 2</fullName>
    </alternativeName>
</protein>
<evidence type="ECO:0000256" key="8">
    <source>
        <dbReference type="ARBA" id="ARBA00030407"/>
    </source>
</evidence>
<dbReference type="SUPFAM" id="SSF54690">
    <property type="entry name" value="Molybdopterin synthase subunit MoaE"/>
    <property type="match status" value="1"/>
</dbReference>
<evidence type="ECO:0000256" key="9">
    <source>
        <dbReference type="ARBA" id="ARBA00030781"/>
    </source>
</evidence>
<comment type="similarity">
    <text evidence="2">Belongs to the MoaE family.</text>
</comment>
<proteinExistence type="inferred from homology"/>
<dbReference type="InterPro" id="IPR036563">
    <property type="entry name" value="MoaE_sf"/>
</dbReference>
<dbReference type="Gene3D" id="3.90.1170.40">
    <property type="entry name" value="Molybdopterin biosynthesis MoaE subunit"/>
    <property type="match status" value="1"/>
</dbReference>
<evidence type="ECO:0000313" key="13">
    <source>
        <dbReference type="Proteomes" id="UP001597205"/>
    </source>
</evidence>
<dbReference type="EMBL" id="JBHTKY010000013">
    <property type="protein sequence ID" value="MFD1165962.1"/>
    <property type="molecule type" value="Genomic_DNA"/>
</dbReference>
<comment type="catalytic activity">
    <reaction evidence="11">
        <text>2 [molybdopterin-synthase sulfur-carrier protein]-C-terminal-Gly-aminoethanethioate + cyclic pyranopterin phosphate + H2O = molybdopterin + 2 [molybdopterin-synthase sulfur-carrier protein]-C-terminal Gly-Gly + 2 H(+)</text>
        <dbReference type="Rhea" id="RHEA:26333"/>
        <dbReference type="Rhea" id="RHEA-COMP:12202"/>
        <dbReference type="Rhea" id="RHEA-COMP:19907"/>
        <dbReference type="ChEBI" id="CHEBI:15377"/>
        <dbReference type="ChEBI" id="CHEBI:15378"/>
        <dbReference type="ChEBI" id="CHEBI:58698"/>
        <dbReference type="ChEBI" id="CHEBI:59648"/>
        <dbReference type="ChEBI" id="CHEBI:90778"/>
        <dbReference type="ChEBI" id="CHEBI:232372"/>
        <dbReference type="EC" id="2.8.1.12"/>
    </reaction>
</comment>
<comment type="subunit">
    <text evidence="6">Heterotetramer of 2 MoaD subunits and 2 MoaE subunits. Also stable as homodimer. The enzyme changes between these two forms during catalysis.</text>
</comment>
<name>A0ABW3RLY6_9SPHI</name>
<dbReference type="Proteomes" id="UP001597205">
    <property type="component" value="Unassembled WGS sequence"/>
</dbReference>
<keyword evidence="5" id="KW-0501">Molybdenum cofactor biosynthesis</keyword>
<comment type="pathway">
    <text evidence="1">Cofactor biosynthesis; molybdopterin biosynthesis.</text>
</comment>
<dbReference type="InterPro" id="IPR003448">
    <property type="entry name" value="Mopterin_biosynth_MoaE"/>
</dbReference>
<dbReference type="Pfam" id="PF02391">
    <property type="entry name" value="MoaE"/>
    <property type="match status" value="1"/>
</dbReference>
<dbReference type="EC" id="2.8.1.12" evidence="3"/>
<evidence type="ECO:0000256" key="7">
    <source>
        <dbReference type="ARBA" id="ARBA00029745"/>
    </source>
</evidence>
<comment type="caution">
    <text evidence="12">The sequence shown here is derived from an EMBL/GenBank/DDBJ whole genome shotgun (WGS) entry which is preliminary data.</text>
</comment>
<evidence type="ECO:0000256" key="10">
    <source>
        <dbReference type="ARBA" id="ARBA00032474"/>
    </source>
</evidence>
<evidence type="ECO:0000313" key="12">
    <source>
        <dbReference type="EMBL" id="MFD1165962.1"/>
    </source>
</evidence>
<evidence type="ECO:0000256" key="11">
    <source>
        <dbReference type="ARBA" id="ARBA00049878"/>
    </source>
</evidence>
<dbReference type="CDD" id="cd00756">
    <property type="entry name" value="MoaE"/>
    <property type="match status" value="1"/>
</dbReference>
<organism evidence="12 13">
    <name type="scientific">Sphingobacterium daejeonense</name>
    <dbReference type="NCBI Taxonomy" id="371142"/>
    <lineage>
        <taxon>Bacteria</taxon>
        <taxon>Pseudomonadati</taxon>
        <taxon>Bacteroidota</taxon>
        <taxon>Sphingobacteriia</taxon>
        <taxon>Sphingobacteriales</taxon>
        <taxon>Sphingobacteriaceae</taxon>
        <taxon>Sphingobacterium</taxon>
    </lineage>
</organism>
<evidence type="ECO:0000256" key="4">
    <source>
        <dbReference type="ARBA" id="ARBA00013858"/>
    </source>
</evidence>
<evidence type="ECO:0000256" key="1">
    <source>
        <dbReference type="ARBA" id="ARBA00005046"/>
    </source>
</evidence>
<dbReference type="PANTHER" id="PTHR23404">
    <property type="entry name" value="MOLYBDOPTERIN SYNTHASE RELATED"/>
    <property type="match status" value="1"/>
</dbReference>
<evidence type="ECO:0000256" key="2">
    <source>
        <dbReference type="ARBA" id="ARBA00005426"/>
    </source>
</evidence>
<evidence type="ECO:0000256" key="3">
    <source>
        <dbReference type="ARBA" id="ARBA00011950"/>
    </source>
</evidence>